<protein>
    <submittedName>
        <fullName evidence="2">Uncharacterized protein</fullName>
    </submittedName>
</protein>
<reference evidence="3" key="1">
    <citation type="submission" date="2017-01" db="EMBL/GenBank/DDBJ databases">
        <title>Comparative genomics of anhydrobiosis in the tardigrade Hypsibius dujardini.</title>
        <authorList>
            <person name="Yoshida Y."/>
            <person name="Koutsovoulos G."/>
            <person name="Laetsch D."/>
            <person name="Stevens L."/>
            <person name="Kumar S."/>
            <person name="Horikawa D."/>
            <person name="Ishino K."/>
            <person name="Komine S."/>
            <person name="Tomita M."/>
            <person name="Blaxter M."/>
            <person name="Arakawa K."/>
        </authorList>
    </citation>
    <scope>NUCLEOTIDE SEQUENCE [LARGE SCALE GENOMIC DNA]</scope>
    <source>
        <strain evidence="3">Z151</strain>
    </source>
</reference>
<keyword evidence="1" id="KW-0732">Signal</keyword>
<feature type="signal peptide" evidence="1">
    <location>
        <begin position="1"/>
        <end position="21"/>
    </location>
</feature>
<feature type="chain" id="PRO_5040856196" evidence="1">
    <location>
        <begin position="22"/>
        <end position="139"/>
    </location>
</feature>
<name>A0A9X6NIS9_HYPEX</name>
<organism evidence="2 3">
    <name type="scientific">Hypsibius exemplaris</name>
    <name type="common">Freshwater tardigrade</name>
    <dbReference type="NCBI Taxonomy" id="2072580"/>
    <lineage>
        <taxon>Eukaryota</taxon>
        <taxon>Metazoa</taxon>
        <taxon>Ecdysozoa</taxon>
        <taxon>Tardigrada</taxon>
        <taxon>Eutardigrada</taxon>
        <taxon>Parachela</taxon>
        <taxon>Hypsibioidea</taxon>
        <taxon>Hypsibiidae</taxon>
        <taxon>Hypsibius</taxon>
    </lineage>
</organism>
<evidence type="ECO:0000313" key="2">
    <source>
        <dbReference type="EMBL" id="OWA54775.1"/>
    </source>
</evidence>
<gene>
    <name evidence="2" type="ORF">BV898_19170</name>
</gene>
<dbReference type="AlphaFoldDB" id="A0A9X6NIS9"/>
<dbReference type="EMBL" id="MTYJ01000456">
    <property type="protein sequence ID" value="OWA54775.1"/>
    <property type="molecule type" value="Genomic_DNA"/>
</dbReference>
<evidence type="ECO:0000313" key="3">
    <source>
        <dbReference type="Proteomes" id="UP000192578"/>
    </source>
</evidence>
<keyword evidence="3" id="KW-1185">Reference proteome</keyword>
<evidence type="ECO:0000256" key="1">
    <source>
        <dbReference type="SAM" id="SignalP"/>
    </source>
</evidence>
<accession>A0A9X6NIS9</accession>
<comment type="caution">
    <text evidence="2">The sequence shown here is derived from an EMBL/GenBank/DDBJ whole genome shotgun (WGS) entry which is preliminary data.</text>
</comment>
<proteinExistence type="predicted"/>
<dbReference type="Proteomes" id="UP000192578">
    <property type="component" value="Unassembled WGS sequence"/>
</dbReference>
<sequence length="139" mass="14557">MATLFALLSTLFFIGAATSHAQRKVPNGTIPGQRHSWVVPISAAALSNGRVGGSQNAEQARSFPGGAILPVKVGTTSMVIQTDGSALETTAQFHGSSVPMQGIVPYEVPSDQQIQSFRSLIPRSDYLPAGVLPLPDSRA</sequence>